<dbReference type="EMBL" id="ATFF01000006">
    <property type="protein sequence ID" value="EPF30365.1"/>
    <property type="molecule type" value="Genomic_DNA"/>
</dbReference>
<organism evidence="1 2">
    <name type="scientific">Treponema maltophilum ATCC 51939</name>
    <dbReference type="NCBI Taxonomy" id="1125699"/>
    <lineage>
        <taxon>Bacteria</taxon>
        <taxon>Pseudomonadati</taxon>
        <taxon>Spirochaetota</taxon>
        <taxon>Spirochaetia</taxon>
        <taxon>Spirochaetales</taxon>
        <taxon>Treponemataceae</taxon>
        <taxon>Treponema</taxon>
    </lineage>
</organism>
<keyword evidence="2" id="KW-1185">Reference proteome</keyword>
<protein>
    <recommendedName>
        <fullName evidence="3">WD40 repeat domain-containing protein</fullName>
    </recommendedName>
</protein>
<evidence type="ECO:0000313" key="2">
    <source>
        <dbReference type="Proteomes" id="UP000014541"/>
    </source>
</evidence>
<dbReference type="AlphaFoldDB" id="S3JYQ6"/>
<dbReference type="PATRIC" id="fig|1125699.3.peg.695"/>
<reference evidence="1 2" key="1">
    <citation type="submission" date="2013-04" db="EMBL/GenBank/DDBJ databases">
        <title>The Genome Sequence of Treponema maltophilum ATCC 51939.</title>
        <authorList>
            <consortium name="The Broad Institute Genomics Platform"/>
            <person name="Earl A."/>
            <person name="Ward D."/>
            <person name="Feldgarden M."/>
            <person name="Gevers D."/>
            <person name="Leonetti C."/>
            <person name="Blanton J.M."/>
            <person name="Dewhirst F.E."/>
            <person name="Izard J."/>
            <person name="Walker B."/>
            <person name="Young S."/>
            <person name="Zeng Q."/>
            <person name="Gargeya S."/>
            <person name="Fitzgerald M."/>
            <person name="Haas B."/>
            <person name="Abouelleil A."/>
            <person name="Allen A.W."/>
            <person name="Alvarado L."/>
            <person name="Arachchi H.M."/>
            <person name="Berlin A.M."/>
            <person name="Chapman S.B."/>
            <person name="Gainer-Dewar J."/>
            <person name="Goldberg J."/>
            <person name="Griggs A."/>
            <person name="Gujja S."/>
            <person name="Hansen M."/>
            <person name="Howarth C."/>
            <person name="Imamovic A."/>
            <person name="Ireland A."/>
            <person name="Larimer J."/>
            <person name="McCowan C."/>
            <person name="Murphy C."/>
            <person name="Pearson M."/>
            <person name="Poon T.W."/>
            <person name="Priest M."/>
            <person name="Roberts A."/>
            <person name="Saif S."/>
            <person name="Shea T."/>
            <person name="Sisk P."/>
            <person name="Sykes S."/>
            <person name="Wortman J."/>
            <person name="Nusbaum C."/>
            <person name="Birren B."/>
        </authorList>
    </citation>
    <scope>NUCLEOTIDE SEQUENCE [LARGE SCALE GENOMIC DNA]</scope>
    <source>
        <strain evidence="1 2">ATCC 51939</strain>
    </source>
</reference>
<dbReference type="eggNOG" id="ENOG502ZG03">
    <property type="taxonomic scope" value="Bacteria"/>
</dbReference>
<dbReference type="STRING" id="1125699.HMPREF9194_00682"/>
<gene>
    <name evidence="1" type="ORF">HMPREF9194_00682</name>
</gene>
<dbReference type="OrthoDB" id="358864at2"/>
<proteinExistence type="predicted"/>
<evidence type="ECO:0008006" key="3">
    <source>
        <dbReference type="Google" id="ProtNLM"/>
    </source>
</evidence>
<sequence>MKINDKKVPLFLILLVFGLLYLFLAVELTGKKLTIRPEWTVFVDNPTTDTAQASARLLPFKMGEKMGYYTADGKVGALIPFEHRAAISADFWAEYDRDAERIVFFTPDNKPSGTFDRAGFPFFDAGGIFLFHPGGSSFSKHNTEGKTEWLYENYVPITAFSSSAAGCAAGFADGNMVCFDRTGKITSGFYPGGSNMEVIFGAALSRSGEYCACLSGLNPQRIVVAEPAGGKTKIIYHEYLKDELHEQTLVQFSSDDRYVFFGGKGALIGVFLPQKKAFSVPFSGKIVSISEFGAKDIFFVLSKEADTYTVTLLSEGKYRQGSFSFKATNAFVHAENGDIYVGCDDRISKMHVSFD</sequence>
<dbReference type="RefSeq" id="WP_016524976.1">
    <property type="nucleotide sequence ID" value="NZ_KE332518.1"/>
</dbReference>
<dbReference type="InterPro" id="IPR011044">
    <property type="entry name" value="Quino_amine_DH_bsu"/>
</dbReference>
<accession>S3JYQ6</accession>
<name>S3JYQ6_TREMA</name>
<dbReference type="Proteomes" id="UP000014541">
    <property type="component" value="Unassembled WGS sequence"/>
</dbReference>
<dbReference type="HOGENOM" id="CLU_056949_0_0_12"/>
<evidence type="ECO:0000313" key="1">
    <source>
        <dbReference type="EMBL" id="EPF30365.1"/>
    </source>
</evidence>
<comment type="caution">
    <text evidence="1">The sequence shown here is derived from an EMBL/GenBank/DDBJ whole genome shotgun (WGS) entry which is preliminary data.</text>
</comment>
<dbReference type="SUPFAM" id="SSF50969">
    <property type="entry name" value="YVTN repeat-like/Quinoprotein amine dehydrogenase"/>
    <property type="match status" value="1"/>
</dbReference>